<reference evidence="1 2" key="1">
    <citation type="submission" date="2012-08" db="EMBL/GenBank/DDBJ databases">
        <title>Oryza genome evolution.</title>
        <authorList>
            <person name="Wing R.A."/>
        </authorList>
    </citation>
    <scope>NUCLEOTIDE SEQUENCE</scope>
</reference>
<protein>
    <recommendedName>
        <fullName evidence="3">FBD domain-containing protein</fullName>
    </recommendedName>
</protein>
<sequence length="70" mass="7866">MSMLKGAEFEICFVKRLLKWAPVLKTITLNFDPSVTVSEEVCEELLSLASPGICMEIYLRRDGAKIMGDQ</sequence>
<reference evidence="1" key="3">
    <citation type="submission" date="2015-04" db="UniProtKB">
        <authorList>
            <consortium name="EnsemblPlants"/>
        </authorList>
    </citation>
    <scope>IDENTIFICATION</scope>
</reference>
<organism evidence="1 2">
    <name type="scientific">Leersia perrieri</name>
    <dbReference type="NCBI Taxonomy" id="77586"/>
    <lineage>
        <taxon>Eukaryota</taxon>
        <taxon>Viridiplantae</taxon>
        <taxon>Streptophyta</taxon>
        <taxon>Embryophyta</taxon>
        <taxon>Tracheophyta</taxon>
        <taxon>Spermatophyta</taxon>
        <taxon>Magnoliopsida</taxon>
        <taxon>Liliopsida</taxon>
        <taxon>Poales</taxon>
        <taxon>Poaceae</taxon>
        <taxon>BOP clade</taxon>
        <taxon>Oryzoideae</taxon>
        <taxon>Oryzeae</taxon>
        <taxon>Oryzinae</taxon>
        <taxon>Leersia</taxon>
    </lineage>
</organism>
<proteinExistence type="predicted"/>
<reference evidence="2" key="2">
    <citation type="submission" date="2013-12" db="EMBL/GenBank/DDBJ databases">
        <authorList>
            <person name="Yu Y."/>
            <person name="Lee S."/>
            <person name="de Baynast K."/>
            <person name="Wissotski M."/>
            <person name="Liu L."/>
            <person name="Talag J."/>
            <person name="Goicoechea J."/>
            <person name="Angelova A."/>
            <person name="Jetty R."/>
            <person name="Kudrna D."/>
            <person name="Golser W."/>
            <person name="Rivera L."/>
            <person name="Zhang J."/>
            <person name="Wing R."/>
        </authorList>
    </citation>
    <scope>NUCLEOTIDE SEQUENCE</scope>
</reference>
<dbReference type="Gramene" id="LPERR07G06640.1">
    <property type="protein sequence ID" value="LPERR07G06640.1"/>
    <property type="gene ID" value="LPERR07G06640"/>
</dbReference>
<evidence type="ECO:0008006" key="3">
    <source>
        <dbReference type="Google" id="ProtNLM"/>
    </source>
</evidence>
<evidence type="ECO:0000313" key="2">
    <source>
        <dbReference type="Proteomes" id="UP000032180"/>
    </source>
</evidence>
<dbReference type="AlphaFoldDB" id="A0A0D9WWY5"/>
<keyword evidence="2" id="KW-1185">Reference proteome</keyword>
<evidence type="ECO:0000313" key="1">
    <source>
        <dbReference type="EnsemblPlants" id="LPERR07G06640.1"/>
    </source>
</evidence>
<accession>A0A0D9WWY5</accession>
<dbReference type="EnsemblPlants" id="LPERR07G06640.1">
    <property type="protein sequence ID" value="LPERR07G06640.1"/>
    <property type="gene ID" value="LPERR07G06640"/>
</dbReference>
<dbReference type="Proteomes" id="UP000032180">
    <property type="component" value="Chromosome 7"/>
</dbReference>
<dbReference type="HOGENOM" id="CLU_185568_0_0_1"/>
<name>A0A0D9WWY5_9ORYZ</name>